<evidence type="ECO:0000313" key="2">
    <source>
        <dbReference type="EMBL" id="CAI6096160.1"/>
    </source>
</evidence>
<feature type="domain" description="F-box" evidence="1">
    <location>
        <begin position="15"/>
        <end position="60"/>
    </location>
</feature>
<protein>
    <recommendedName>
        <fullName evidence="1">F-box domain-containing protein</fullName>
    </recommendedName>
</protein>
<comment type="caution">
    <text evidence="2">The sequence shown here is derived from an EMBL/GenBank/DDBJ whole genome shotgun (WGS) entry which is preliminary data.</text>
</comment>
<dbReference type="Proteomes" id="UP001160390">
    <property type="component" value="Unassembled WGS sequence"/>
</dbReference>
<accession>A0AA35MFE5</accession>
<organism evidence="2 3">
    <name type="scientific">Clonostachys chloroleuca</name>
    <dbReference type="NCBI Taxonomy" id="1926264"/>
    <lineage>
        <taxon>Eukaryota</taxon>
        <taxon>Fungi</taxon>
        <taxon>Dikarya</taxon>
        <taxon>Ascomycota</taxon>
        <taxon>Pezizomycotina</taxon>
        <taxon>Sordariomycetes</taxon>
        <taxon>Hypocreomycetidae</taxon>
        <taxon>Hypocreales</taxon>
        <taxon>Bionectriaceae</taxon>
        <taxon>Clonostachys</taxon>
    </lineage>
</organism>
<gene>
    <name evidence="2" type="ORF">CCHLO57077_00010568</name>
</gene>
<sequence length="455" mass="51802">MGTHKRKRTRPRRKKVDFSDVPGEIIDHIISFIPRPGLVNLCRVNKSLRSYAEPFLYSTVVLEWTENRPPPIINLLQTLLRRPELLAFVRTLALHGEGQLNVRLPSLEPTGYRVQSYIPIIEKLRLPFTDLWVQRLRAAHVDAFAALLIAQAYNIRRLIIVDNFLRSPNFLAQLLRHGALGRPPKWRRLEQLVFFAPYVDQESEVAQAPFCLSTVTELAVSFGDLQVLRWPAGEPHLDHLTSLDVNSNCATLMAGVLARTRCLKCLSWEWEYYPEAATVDLDEIIAALSHVKATLESLRLRMEFSHHWRLYDEPNLIASGSLRPLLDFDGITKLDVPLVALTGFGAEATSLVSSLPRNVEELSLSTGMVYQDVKWLDDTSLPWPDAGILNTIEESFRHYRTSLPRLRCIRIIDTTNSCRGGRMEIILEEGSPVDGIDIEIVHDTSSPWRQHLDDL</sequence>
<dbReference type="AlphaFoldDB" id="A0AA35MFE5"/>
<dbReference type="PROSITE" id="PS50181">
    <property type="entry name" value="FBOX"/>
    <property type="match status" value="1"/>
</dbReference>
<evidence type="ECO:0000259" key="1">
    <source>
        <dbReference type="PROSITE" id="PS50181"/>
    </source>
</evidence>
<dbReference type="InterPro" id="IPR036047">
    <property type="entry name" value="F-box-like_dom_sf"/>
</dbReference>
<proteinExistence type="predicted"/>
<reference evidence="2" key="1">
    <citation type="submission" date="2023-01" db="EMBL/GenBank/DDBJ databases">
        <authorList>
            <person name="Piombo E."/>
        </authorList>
    </citation>
    <scope>NUCLEOTIDE SEQUENCE</scope>
</reference>
<dbReference type="SUPFAM" id="SSF81383">
    <property type="entry name" value="F-box domain"/>
    <property type="match status" value="1"/>
</dbReference>
<dbReference type="InterPro" id="IPR001810">
    <property type="entry name" value="F-box_dom"/>
</dbReference>
<keyword evidence="3" id="KW-1185">Reference proteome</keyword>
<name>A0AA35MFE5_9HYPO</name>
<dbReference type="EMBL" id="CABFNP030001281">
    <property type="protein sequence ID" value="CAI6096160.1"/>
    <property type="molecule type" value="Genomic_DNA"/>
</dbReference>
<evidence type="ECO:0000313" key="3">
    <source>
        <dbReference type="Proteomes" id="UP001160390"/>
    </source>
</evidence>